<comment type="caution">
    <text evidence="1">The sequence shown here is derived from an EMBL/GenBank/DDBJ whole genome shotgun (WGS) entry which is preliminary data.</text>
</comment>
<dbReference type="PANTHER" id="PTHR33524">
    <property type="entry name" value="C5ORF35"/>
    <property type="match status" value="1"/>
</dbReference>
<dbReference type="PANTHER" id="PTHR33524:SF2">
    <property type="entry name" value="SET DOMAIN-CONTAINING PROTEIN 9"/>
    <property type="match status" value="1"/>
</dbReference>
<evidence type="ECO:0000313" key="2">
    <source>
        <dbReference type="Proteomes" id="UP001174909"/>
    </source>
</evidence>
<evidence type="ECO:0000313" key="1">
    <source>
        <dbReference type="EMBL" id="CAI8025139.1"/>
    </source>
</evidence>
<name>A0AA35S8I6_GEOBA</name>
<dbReference type="AlphaFoldDB" id="A0AA35S8I6"/>
<gene>
    <name evidence="1" type="ORF">GBAR_LOCUS14553</name>
</gene>
<dbReference type="Proteomes" id="UP001174909">
    <property type="component" value="Unassembled WGS sequence"/>
</dbReference>
<reference evidence="1" key="1">
    <citation type="submission" date="2023-03" db="EMBL/GenBank/DDBJ databases">
        <authorList>
            <person name="Steffen K."/>
            <person name="Cardenas P."/>
        </authorList>
    </citation>
    <scope>NUCLEOTIDE SEQUENCE</scope>
</reference>
<sequence length="255" mass="28232">VKRSDGRLSRVREKQAVRQLTSLLARLDRTLPRVTARDTRRVLGSQERLKSLHETGREGLWEEFGFCLDVCESRLTGGGRGVAISQGKVPAGHLVALYPGTVYMPHEPLLLQSLRNPFVFRCVDGVMIDGNHRGLSRWIYKSCAYRDVVGGGDMSCDVTWLTGLPSNPLAVGQMVNNHTREVPSNVEYAEVTIPYDTLPQHLWRLLPNVYYSGTLLGEEQSGGGGMRCVVLMSTTDIDPGTELFSSYLTLVHTAS</sequence>
<protein>
    <submittedName>
        <fullName evidence="1">SET domain-containing protein 9</fullName>
    </submittedName>
</protein>
<dbReference type="EMBL" id="CASHTH010002123">
    <property type="protein sequence ID" value="CAI8025139.1"/>
    <property type="molecule type" value="Genomic_DNA"/>
</dbReference>
<keyword evidence="2" id="KW-1185">Reference proteome</keyword>
<organism evidence="1 2">
    <name type="scientific">Geodia barretti</name>
    <name type="common">Barrett's horny sponge</name>
    <dbReference type="NCBI Taxonomy" id="519541"/>
    <lineage>
        <taxon>Eukaryota</taxon>
        <taxon>Metazoa</taxon>
        <taxon>Porifera</taxon>
        <taxon>Demospongiae</taxon>
        <taxon>Heteroscleromorpha</taxon>
        <taxon>Tetractinellida</taxon>
        <taxon>Astrophorina</taxon>
        <taxon>Geodiidae</taxon>
        <taxon>Geodia</taxon>
    </lineage>
</organism>
<dbReference type="CDD" id="cd10537">
    <property type="entry name" value="SET_SETD9"/>
    <property type="match status" value="1"/>
</dbReference>
<dbReference type="InterPro" id="IPR040415">
    <property type="entry name" value="SETD9"/>
</dbReference>
<feature type="non-terminal residue" evidence="1">
    <location>
        <position position="255"/>
    </location>
</feature>
<accession>A0AA35S8I6</accession>
<proteinExistence type="predicted"/>